<dbReference type="Proteomes" id="UP000095087">
    <property type="component" value="Unassembled WGS sequence"/>
</dbReference>
<evidence type="ECO:0000256" key="2">
    <source>
        <dbReference type="ARBA" id="ARBA00012150"/>
    </source>
</evidence>
<evidence type="ECO:0000313" key="9">
    <source>
        <dbReference type="Proteomes" id="UP000095087"/>
    </source>
</evidence>
<dbReference type="InterPro" id="IPR036046">
    <property type="entry name" value="Acylphosphatase-like_dom_sf"/>
</dbReference>
<evidence type="ECO:0000313" key="8">
    <source>
        <dbReference type="EMBL" id="ODA68344.1"/>
    </source>
</evidence>
<evidence type="ECO:0000256" key="1">
    <source>
        <dbReference type="ARBA" id="ARBA00005614"/>
    </source>
</evidence>
<comment type="catalytic activity">
    <reaction evidence="3 4 5">
        <text>an acyl phosphate + H2O = a carboxylate + phosphate + H(+)</text>
        <dbReference type="Rhea" id="RHEA:14965"/>
        <dbReference type="ChEBI" id="CHEBI:15377"/>
        <dbReference type="ChEBI" id="CHEBI:15378"/>
        <dbReference type="ChEBI" id="CHEBI:29067"/>
        <dbReference type="ChEBI" id="CHEBI:43474"/>
        <dbReference type="ChEBI" id="CHEBI:59918"/>
        <dbReference type="EC" id="3.6.1.7"/>
    </reaction>
</comment>
<dbReference type="PROSITE" id="PS00151">
    <property type="entry name" value="ACYLPHOSPHATASE_2"/>
    <property type="match status" value="1"/>
</dbReference>
<dbReference type="AlphaFoldDB" id="A0A1E2S1M4"/>
<dbReference type="STRING" id="1177755.A7A08_00165"/>
<dbReference type="EC" id="3.6.1.7" evidence="2 4"/>
<name>A0A1E2S1M4_9HYPH</name>
<evidence type="ECO:0000256" key="5">
    <source>
        <dbReference type="RuleBase" id="RU000553"/>
    </source>
</evidence>
<feature type="active site" evidence="4">
    <location>
        <position position="43"/>
    </location>
</feature>
<dbReference type="Gene3D" id="3.30.70.100">
    <property type="match status" value="1"/>
</dbReference>
<organism evidence="8 9">
    <name type="scientific">Methyloligella halotolerans</name>
    <dbReference type="NCBI Taxonomy" id="1177755"/>
    <lineage>
        <taxon>Bacteria</taxon>
        <taxon>Pseudomonadati</taxon>
        <taxon>Pseudomonadota</taxon>
        <taxon>Alphaproteobacteria</taxon>
        <taxon>Hyphomicrobiales</taxon>
        <taxon>Hyphomicrobiaceae</taxon>
        <taxon>Methyloligella</taxon>
    </lineage>
</organism>
<evidence type="ECO:0000259" key="7">
    <source>
        <dbReference type="PROSITE" id="PS51160"/>
    </source>
</evidence>
<dbReference type="Pfam" id="PF00708">
    <property type="entry name" value="Acylphosphatase"/>
    <property type="match status" value="1"/>
</dbReference>
<dbReference type="PRINTS" id="PR00112">
    <property type="entry name" value="ACYLPHPHTASE"/>
</dbReference>
<dbReference type="PANTHER" id="PTHR47268">
    <property type="entry name" value="ACYLPHOSPHATASE"/>
    <property type="match status" value="1"/>
</dbReference>
<evidence type="ECO:0000256" key="3">
    <source>
        <dbReference type="ARBA" id="ARBA00047645"/>
    </source>
</evidence>
<accession>A0A1E2S1M4</accession>
<comment type="similarity">
    <text evidence="1 6">Belongs to the acylphosphatase family.</text>
</comment>
<gene>
    <name evidence="8" type="ORF">A7A08_00165</name>
</gene>
<reference evidence="8 9" key="1">
    <citation type="submission" date="2016-07" db="EMBL/GenBank/DDBJ databases">
        <title>Draft genome sequence of Methyloligella halotolerans C2T (VKM B-2706T=CCUG 61687T=DSM 25045T), a halotolerant polyhydroxybutyrate accumulating methylotroph.</title>
        <authorList>
            <person name="Vasilenko O.V."/>
            <person name="Doronina N.V."/>
            <person name="Poroshina M.N."/>
            <person name="Tarlachkov S.V."/>
            <person name="Trotsenko Y.A."/>
        </authorList>
    </citation>
    <scope>NUCLEOTIDE SEQUENCE [LARGE SCALE GENOMIC DNA]</scope>
    <source>
        <strain evidence="8 9">VKM B-2706</strain>
    </source>
</reference>
<dbReference type="PROSITE" id="PS51160">
    <property type="entry name" value="ACYLPHOSPHATASE_3"/>
    <property type="match status" value="1"/>
</dbReference>
<dbReference type="PROSITE" id="PS00150">
    <property type="entry name" value="ACYLPHOSPHATASE_1"/>
    <property type="match status" value="1"/>
</dbReference>
<comment type="caution">
    <text evidence="8">The sequence shown here is derived from an EMBL/GenBank/DDBJ whole genome shotgun (WGS) entry which is preliminary data.</text>
</comment>
<feature type="domain" description="Acylphosphatase-like" evidence="7">
    <location>
        <begin position="10"/>
        <end position="96"/>
    </location>
</feature>
<dbReference type="PANTHER" id="PTHR47268:SF4">
    <property type="entry name" value="ACYLPHOSPHATASE"/>
    <property type="match status" value="1"/>
</dbReference>
<evidence type="ECO:0000256" key="6">
    <source>
        <dbReference type="RuleBase" id="RU004168"/>
    </source>
</evidence>
<dbReference type="SUPFAM" id="SSF54975">
    <property type="entry name" value="Acylphosphatase/BLUF domain-like"/>
    <property type="match status" value="1"/>
</dbReference>
<dbReference type="InterPro" id="IPR001792">
    <property type="entry name" value="Acylphosphatase-like_dom"/>
</dbReference>
<dbReference type="RefSeq" id="WP_069093669.1">
    <property type="nucleotide sequence ID" value="NZ_MASI01000001.1"/>
</dbReference>
<dbReference type="GO" id="GO:0003998">
    <property type="term" value="F:acylphosphatase activity"/>
    <property type="evidence" value="ECO:0007669"/>
    <property type="project" value="UniProtKB-EC"/>
</dbReference>
<feature type="active site" evidence="4">
    <location>
        <position position="25"/>
    </location>
</feature>
<protein>
    <recommendedName>
        <fullName evidence="2 4">Acylphosphatase</fullName>
        <ecNumber evidence="2 4">3.6.1.7</ecNumber>
    </recommendedName>
</protein>
<dbReference type="InterPro" id="IPR017968">
    <property type="entry name" value="Acylphosphatase_CS"/>
</dbReference>
<dbReference type="InterPro" id="IPR020456">
    <property type="entry name" value="Acylphosphatase"/>
</dbReference>
<keyword evidence="4 5" id="KW-0378">Hydrolase</keyword>
<keyword evidence="9" id="KW-1185">Reference proteome</keyword>
<proteinExistence type="inferred from homology"/>
<dbReference type="PATRIC" id="fig|1177755.3.peg.162"/>
<sequence length="101" mass="11056">MSGESDDIRTVTVRIEGRVQGVYFRAWTERTARELELDGWVRNCDDGSVMAVFSGPPDVVADMVKRCEDGSPDAQVSKVTIVDEGGTPPDGFEVIASDNYK</sequence>
<evidence type="ECO:0000256" key="4">
    <source>
        <dbReference type="PROSITE-ProRule" id="PRU00520"/>
    </source>
</evidence>
<dbReference type="EMBL" id="MASI01000001">
    <property type="protein sequence ID" value="ODA68344.1"/>
    <property type="molecule type" value="Genomic_DNA"/>
</dbReference>